<dbReference type="InterPro" id="IPR027417">
    <property type="entry name" value="P-loop_NTPase"/>
</dbReference>
<dbReference type="Proteomes" id="UP000550260">
    <property type="component" value="Unassembled WGS sequence"/>
</dbReference>
<dbReference type="AlphaFoldDB" id="A0A8E1W9R2"/>
<reference evidence="2 3" key="1">
    <citation type="submission" date="2020-08" db="EMBL/GenBank/DDBJ databases">
        <title>Amycolatopsis echigonensis JCM 21831.</title>
        <authorList>
            <person name="Tedsree N."/>
            <person name="Kuncharoen N."/>
            <person name="Likhitwitayawuid K."/>
            <person name="Tanasupawat S."/>
        </authorList>
    </citation>
    <scope>NUCLEOTIDE SEQUENCE [LARGE SCALE GENOMIC DNA]</scope>
    <source>
        <strain evidence="2 3">JCM 21831</strain>
    </source>
</reference>
<proteinExistence type="predicted"/>
<feature type="compositionally biased region" description="Basic and acidic residues" evidence="1">
    <location>
        <begin position="140"/>
        <end position="151"/>
    </location>
</feature>
<protein>
    <submittedName>
        <fullName evidence="2">Uncharacterized protein</fullName>
    </submittedName>
</protein>
<dbReference type="RefSeq" id="WP_220818368.1">
    <property type="nucleotide sequence ID" value="NZ_JACJHR010000191.1"/>
</dbReference>
<dbReference type="EMBL" id="JACJHR010000191">
    <property type="protein sequence ID" value="MBB2506451.1"/>
    <property type="molecule type" value="Genomic_DNA"/>
</dbReference>
<evidence type="ECO:0000313" key="3">
    <source>
        <dbReference type="Proteomes" id="UP000550260"/>
    </source>
</evidence>
<evidence type="ECO:0000313" key="2">
    <source>
        <dbReference type="EMBL" id="MBB2506451.1"/>
    </source>
</evidence>
<dbReference type="Gene3D" id="3.40.50.300">
    <property type="entry name" value="P-loop containing nucleotide triphosphate hydrolases"/>
    <property type="match status" value="1"/>
</dbReference>
<gene>
    <name evidence="2" type="ORF">H5411_46035</name>
</gene>
<feature type="region of interest" description="Disordered" evidence="1">
    <location>
        <begin position="140"/>
        <end position="161"/>
    </location>
</feature>
<accession>A0A8E1W9R2</accession>
<organism evidence="2 3">
    <name type="scientific">Amycolatopsis echigonensis</name>
    <dbReference type="NCBI Taxonomy" id="2576905"/>
    <lineage>
        <taxon>Bacteria</taxon>
        <taxon>Bacillati</taxon>
        <taxon>Actinomycetota</taxon>
        <taxon>Actinomycetes</taxon>
        <taxon>Pseudonocardiales</taxon>
        <taxon>Pseudonocardiaceae</taxon>
        <taxon>Amycolatopsis</taxon>
    </lineage>
</organism>
<sequence length="659" mass="74422">ANVLLSRSQDAENKLATARTIADEANREYNRLPNVTEAHRARQSAHTARQEAELAHALAIDARAEFDRCDHTARSAFAHLNKVARARGRLLPTDQDAIVGLRRRLTTMRDDIGGWAGAVTRTHTLTEFAEHQRAVTERAEDHHREAQEHAKQTKAKAQQAQHRYSEEVRLHERPYRELLSELEQQRNKHNGIQEQITREEQSARSAELAAVQTRASLARAEELLHEADQHTTASLADMQLLFDQGLVIELEQDAELARPETVPEGIETAYRLAGTRDAKNRSDIDVRREAVDRALRELDPRVRRVRDQLIRLGRHLQLEDIPGGWKRITITEQSTSSTDVALSGTNTKSLRVALKELERSTRTLESDFNEQVRTEIKGAVFTELRKHISIRIDLAEQIVEDIRATLASVRTGVARVGVRLSWNPRKKDPIAQEAISLIRKSDRAGAFDRMYEFFVRQFVEPSSPGSESDASSWMEHVYQVFDYRNWYDWEIHLTHADFADTEDSEPVFRAVTAHRNPLDVLSAGEKRLATMLPLLAAIRAFYSVKEYSGPRMIFIDELNAAFDTANLRMVLALLRTWDFDVLATLPSTSPLLVAETGSIAIHEIMAQQEGVRFSIPCIWDGTGQPTTARIAVAHAQPANIAPSDNAQNRAQLDHPQADS</sequence>
<dbReference type="SUPFAM" id="SSF52540">
    <property type="entry name" value="P-loop containing nucleoside triphosphate hydrolases"/>
    <property type="match status" value="1"/>
</dbReference>
<feature type="non-terminal residue" evidence="2">
    <location>
        <position position="1"/>
    </location>
</feature>
<dbReference type="Pfam" id="PF13558">
    <property type="entry name" value="SbcC_Walker_B"/>
    <property type="match status" value="1"/>
</dbReference>
<name>A0A8E1W9R2_9PSEU</name>
<evidence type="ECO:0000256" key="1">
    <source>
        <dbReference type="SAM" id="MobiDB-lite"/>
    </source>
</evidence>
<comment type="caution">
    <text evidence="2">The sequence shown here is derived from an EMBL/GenBank/DDBJ whole genome shotgun (WGS) entry which is preliminary data.</text>
</comment>